<reference evidence="2 3" key="1">
    <citation type="journal article" date="2024" name="BMC Genomics">
        <title>Genome assembly of redclaw crayfish (Cherax quadricarinatus) provides insights into its immune adaptation and hypoxia tolerance.</title>
        <authorList>
            <person name="Liu Z."/>
            <person name="Zheng J."/>
            <person name="Li H."/>
            <person name="Fang K."/>
            <person name="Wang S."/>
            <person name="He J."/>
            <person name="Zhou D."/>
            <person name="Weng S."/>
            <person name="Chi M."/>
            <person name="Gu Z."/>
            <person name="He J."/>
            <person name="Li F."/>
            <person name="Wang M."/>
        </authorList>
    </citation>
    <scope>NUCLEOTIDE SEQUENCE [LARGE SCALE GENOMIC DNA]</scope>
    <source>
        <strain evidence="2">ZL_2023a</strain>
    </source>
</reference>
<dbReference type="Proteomes" id="UP001445076">
    <property type="component" value="Unassembled WGS sequence"/>
</dbReference>
<name>A0AAW0WU96_CHEQU</name>
<evidence type="ECO:0000313" key="2">
    <source>
        <dbReference type="EMBL" id="KAK8729359.1"/>
    </source>
</evidence>
<feature type="domain" description="N-acetyltransferase" evidence="1">
    <location>
        <begin position="1"/>
        <end position="102"/>
    </location>
</feature>
<evidence type="ECO:0000259" key="1">
    <source>
        <dbReference type="PROSITE" id="PS51186"/>
    </source>
</evidence>
<feature type="non-terminal residue" evidence="2">
    <location>
        <position position="1"/>
    </location>
</feature>
<proteinExistence type="predicted"/>
<dbReference type="Gene3D" id="3.40.630.30">
    <property type="match status" value="1"/>
</dbReference>
<protein>
    <recommendedName>
        <fullName evidence="1">N-acetyltransferase domain-containing protein</fullName>
    </recommendedName>
</protein>
<dbReference type="AlphaFoldDB" id="A0AAW0WU96"/>
<dbReference type="GO" id="GO:0016747">
    <property type="term" value="F:acyltransferase activity, transferring groups other than amino-acyl groups"/>
    <property type="evidence" value="ECO:0007669"/>
    <property type="project" value="InterPro"/>
</dbReference>
<dbReference type="PROSITE" id="PS51186">
    <property type="entry name" value="GNAT"/>
    <property type="match status" value="1"/>
</dbReference>
<evidence type="ECO:0000313" key="3">
    <source>
        <dbReference type="Proteomes" id="UP001445076"/>
    </source>
</evidence>
<keyword evidence="3" id="KW-1185">Reference proteome</keyword>
<organism evidence="2 3">
    <name type="scientific">Cherax quadricarinatus</name>
    <name type="common">Australian red claw crayfish</name>
    <dbReference type="NCBI Taxonomy" id="27406"/>
    <lineage>
        <taxon>Eukaryota</taxon>
        <taxon>Metazoa</taxon>
        <taxon>Ecdysozoa</taxon>
        <taxon>Arthropoda</taxon>
        <taxon>Crustacea</taxon>
        <taxon>Multicrustacea</taxon>
        <taxon>Malacostraca</taxon>
        <taxon>Eumalacostraca</taxon>
        <taxon>Eucarida</taxon>
        <taxon>Decapoda</taxon>
        <taxon>Pleocyemata</taxon>
        <taxon>Astacidea</taxon>
        <taxon>Parastacoidea</taxon>
        <taxon>Parastacidae</taxon>
        <taxon>Cherax</taxon>
    </lineage>
</organism>
<dbReference type="EMBL" id="JARKIK010000068">
    <property type="protein sequence ID" value="KAK8729359.1"/>
    <property type="molecule type" value="Genomic_DNA"/>
</dbReference>
<dbReference type="CDD" id="cd04301">
    <property type="entry name" value="NAT_SF"/>
    <property type="match status" value="1"/>
</dbReference>
<gene>
    <name evidence="2" type="ORF">OTU49_008787</name>
</gene>
<comment type="caution">
    <text evidence="2">The sequence shown here is derived from an EMBL/GenBank/DDBJ whole genome shotgun (WGS) entry which is preliminary data.</text>
</comment>
<accession>A0AAW0WU96</accession>
<dbReference type="SUPFAM" id="SSF55729">
    <property type="entry name" value="Acyl-CoA N-acyltransferases (Nat)"/>
    <property type="match status" value="1"/>
</dbReference>
<dbReference type="InterPro" id="IPR000182">
    <property type="entry name" value="GNAT_dom"/>
</dbReference>
<dbReference type="Pfam" id="PF13508">
    <property type="entry name" value="Acetyltransf_7"/>
    <property type="match status" value="1"/>
</dbReference>
<sequence>DMCVVYRVMAMLSAGTRVFQELKVHRVLDLFTLCVHQDYDGRGLGSKLIEKSVEAGVEEGYQVASVHATNSITAKICTRHGFRIVSSLDLTTVADQMGIDTDLIPGDTEVKMLIKELDSENSKPDPQSS</sequence>
<dbReference type="InterPro" id="IPR016181">
    <property type="entry name" value="Acyl_CoA_acyltransferase"/>
</dbReference>